<feature type="transmembrane region" description="Helical" evidence="1">
    <location>
        <begin position="192"/>
        <end position="217"/>
    </location>
</feature>
<accession>A0ABN9YV45</accession>
<gene>
    <name evidence="2" type="ORF">R54839_PPFHFPJH_01009</name>
</gene>
<evidence type="ECO:0000313" key="2">
    <source>
        <dbReference type="EMBL" id="CAK1243598.1"/>
    </source>
</evidence>
<name>A0ABN9YV45_9LACO</name>
<feature type="transmembrane region" description="Helical" evidence="1">
    <location>
        <begin position="162"/>
        <end position="185"/>
    </location>
</feature>
<dbReference type="InterPro" id="IPR012507">
    <property type="entry name" value="YibE_F"/>
</dbReference>
<evidence type="ECO:0000313" key="3">
    <source>
        <dbReference type="Proteomes" id="UP001314261"/>
    </source>
</evidence>
<evidence type="ECO:0000256" key="1">
    <source>
        <dbReference type="SAM" id="Phobius"/>
    </source>
</evidence>
<protein>
    <submittedName>
        <fullName evidence="2">Uncharacterized membrane protein</fullName>
    </submittedName>
</protein>
<dbReference type="EMBL" id="CAUZLR010000006">
    <property type="protein sequence ID" value="CAK1243598.1"/>
    <property type="molecule type" value="Genomic_DNA"/>
</dbReference>
<organism evidence="2 3">
    <name type="scientific">Fructobacillus fructosus</name>
    <dbReference type="NCBI Taxonomy" id="1631"/>
    <lineage>
        <taxon>Bacteria</taxon>
        <taxon>Bacillati</taxon>
        <taxon>Bacillota</taxon>
        <taxon>Bacilli</taxon>
        <taxon>Lactobacillales</taxon>
        <taxon>Lactobacillaceae</taxon>
        <taxon>Fructobacillus</taxon>
    </lineage>
</organism>
<dbReference type="Pfam" id="PF07907">
    <property type="entry name" value="YibE_F"/>
    <property type="match status" value="1"/>
</dbReference>
<keyword evidence="1" id="KW-1133">Transmembrane helix</keyword>
<dbReference type="PANTHER" id="PTHR41771">
    <property type="entry name" value="MEMBRANE PROTEIN-RELATED"/>
    <property type="match status" value="1"/>
</dbReference>
<feature type="transmembrane region" description="Helical" evidence="1">
    <location>
        <begin position="138"/>
        <end position="156"/>
    </location>
</feature>
<keyword evidence="3" id="KW-1185">Reference proteome</keyword>
<dbReference type="Proteomes" id="UP001314261">
    <property type="component" value="Unassembled WGS sequence"/>
</dbReference>
<dbReference type="PANTHER" id="PTHR41771:SF1">
    <property type="entry name" value="MEMBRANE PROTEIN"/>
    <property type="match status" value="1"/>
</dbReference>
<feature type="transmembrane region" description="Helical" evidence="1">
    <location>
        <begin position="286"/>
        <end position="308"/>
    </location>
</feature>
<feature type="transmembrane region" description="Helical" evidence="1">
    <location>
        <begin position="115"/>
        <end position="131"/>
    </location>
</feature>
<feature type="transmembrane region" description="Helical" evidence="1">
    <location>
        <begin position="328"/>
        <end position="353"/>
    </location>
</feature>
<dbReference type="RefSeq" id="WP_010690786.1">
    <property type="nucleotide sequence ID" value="NZ_CAUZLK010000002.1"/>
</dbReference>
<keyword evidence="1" id="KW-0812">Transmembrane</keyword>
<proteinExistence type="predicted"/>
<keyword evidence="1" id="KW-0472">Membrane</keyword>
<sequence length="361" mass="39748">MKQNWQKILFVIVITALGYFLGRFDSVLYQQPVGQVTAVKTLSSESTTDEHGNQDESVDQQLRVKLLNRKDKEKVIKNSYLSSQAETIRYQKGDQILLTKSDDGYQIDMAKRDNVLFALLGLLFAGLYLAMSRRKFSFLALSIVVNAGLFLATILWDATSRSLPVLPVFVVLALLLSALALYFVLGWGLQAWITWLATCLATLLAVLAMAAVIAVTGAKGIHFETMSYVTQIPQPVFYAQALIGVLGAVMDESGDIVAGLFGLKRESSERTFADYWQAGRSIGREILGTLTNVLFMIFIAETVPMVILMLRNGNNWSYILDQTMNLGILQTVVSALGIVWAVPVTAFITATLLTKKGAINS</sequence>
<comment type="caution">
    <text evidence="2">The sequence shown here is derived from an EMBL/GenBank/DDBJ whole genome shotgun (WGS) entry which is preliminary data.</text>
</comment>
<reference evidence="2 3" key="1">
    <citation type="submission" date="2023-10" db="EMBL/GenBank/DDBJ databases">
        <authorList>
            <person name="Botero Cardona J."/>
        </authorList>
    </citation>
    <scope>NUCLEOTIDE SEQUENCE [LARGE SCALE GENOMIC DNA]</scope>
    <source>
        <strain evidence="2 3">R-54839</strain>
    </source>
</reference>